<dbReference type="CDD" id="cd18774">
    <property type="entry name" value="PDC2_HK_sensor"/>
    <property type="match status" value="1"/>
</dbReference>
<dbReference type="RefSeq" id="WP_089415916.1">
    <property type="nucleotide sequence ID" value="NZ_CP022423.1"/>
</dbReference>
<evidence type="ECO:0000313" key="5">
    <source>
        <dbReference type="Proteomes" id="UP000199729"/>
    </source>
</evidence>
<protein>
    <recommendedName>
        <fullName evidence="6">Diguanylate cyclase</fullName>
    </recommendedName>
</protein>
<proteinExistence type="predicted"/>
<name>A0A221KCS0_VITFI</name>
<dbReference type="InterPro" id="IPR043128">
    <property type="entry name" value="Rev_trsase/Diguanyl_cyclase"/>
</dbReference>
<gene>
    <name evidence="4" type="ORF">VITFI_CDS0825</name>
</gene>
<dbReference type="PANTHER" id="PTHR46663:SF2">
    <property type="entry name" value="GGDEF DOMAIN-CONTAINING PROTEIN"/>
    <property type="match status" value="1"/>
</dbReference>
<dbReference type="SMART" id="SM00304">
    <property type="entry name" value="HAMP"/>
    <property type="match status" value="1"/>
</dbReference>
<feature type="domain" description="HAMP" evidence="2">
    <location>
        <begin position="368"/>
        <end position="420"/>
    </location>
</feature>
<dbReference type="InterPro" id="IPR000160">
    <property type="entry name" value="GGDEF_dom"/>
</dbReference>
<organism evidence="4 5">
    <name type="scientific">Vitreoscilla filiformis</name>
    <dbReference type="NCBI Taxonomy" id="63"/>
    <lineage>
        <taxon>Bacteria</taxon>
        <taxon>Pseudomonadati</taxon>
        <taxon>Pseudomonadota</taxon>
        <taxon>Betaproteobacteria</taxon>
        <taxon>Neisseriales</taxon>
        <taxon>Neisseriaceae</taxon>
        <taxon>Vitreoscilla</taxon>
    </lineage>
</organism>
<dbReference type="AlphaFoldDB" id="A0A221KCS0"/>
<feature type="transmembrane region" description="Helical" evidence="1">
    <location>
        <begin position="12"/>
        <end position="33"/>
    </location>
</feature>
<dbReference type="SUPFAM" id="SSF158472">
    <property type="entry name" value="HAMP domain-like"/>
    <property type="match status" value="1"/>
</dbReference>
<evidence type="ECO:0000313" key="4">
    <source>
        <dbReference type="EMBL" id="ASM76603.1"/>
    </source>
</evidence>
<evidence type="ECO:0008006" key="6">
    <source>
        <dbReference type="Google" id="ProtNLM"/>
    </source>
</evidence>
<keyword evidence="1" id="KW-0472">Membrane</keyword>
<dbReference type="InterPro" id="IPR029787">
    <property type="entry name" value="Nucleotide_cyclase"/>
</dbReference>
<dbReference type="EMBL" id="CP022423">
    <property type="protein sequence ID" value="ASM76603.1"/>
    <property type="molecule type" value="Genomic_DNA"/>
</dbReference>
<dbReference type="SUPFAM" id="SSF55073">
    <property type="entry name" value="Nucleotide cyclase"/>
    <property type="match status" value="1"/>
</dbReference>
<keyword evidence="1" id="KW-1133">Transmembrane helix</keyword>
<dbReference type="Gene3D" id="3.30.450.20">
    <property type="entry name" value="PAS domain"/>
    <property type="match status" value="1"/>
</dbReference>
<dbReference type="GO" id="GO:0016020">
    <property type="term" value="C:membrane"/>
    <property type="evidence" value="ECO:0007669"/>
    <property type="project" value="InterPro"/>
</dbReference>
<dbReference type="SMART" id="SM00267">
    <property type="entry name" value="GGDEF"/>
    <property type="match status" value="1"/>
</dbReference>
<dbReference type="Gene3D" id="6.10.340.10">
    <property type="match status" value="1"/>
</dbReference>
<sequence>MPLVDRLSLRQLLTGPYVLLVLVLTAVLGGLSFQAGRSAVDDLSGQLLVETVNRIAQAVDRHIAGSEAVLETAFPRGVTAPTSLAVGSSDLAALRTRLWLATSVHRDPNNYAYYGDRQGRFIGLWRHSDQEAELRLRTQGDGPRTLYRFMGIQGALQSPVVEPVVFEPRRRPWFESAYQTQTAIWTAVYIDFRTQELVATRARRVNAADGTFQGVAATDLSLQRVNTFLSRLALSRNGVAMVMEGDGQLIGVSRSSHLRRLPDGRTERVRAGDSPDPLIRATYQTLVQRAATTLDDQPRTGRFTLDGGREVQYGFARLRDDAGLDWLIAVAVPRSDFLGDVERSFHTTGWMGLGAAGCMVGLGFWVLSVLTRELRRLANAARHMGEGHLAPPLVSQRRDELGDLARSFADMQTRLLTDPLTGLYNRNAVQRQIEERIREQRRRGDPRPFTVLFIDVNRFKQINDRFGHDVGDAVLCELAQRLREATAPGDIAARYAGDEFVLMLGSVERRGEALALRLRLQHALSQPLAALAALVPPDEPQHGAAIGLALYPDDGQDADALLRQADADMYAHKRGHR</sequence>
<dbReference type="Pfam" id="PF00990">
    <property type="entry name" value="GGDEF"/>
    <property type="match status" value="1"/>
</dbReference>
<dbReference type="PROSITE" id="PS50887">
    <property type="entry name" value="GGDEF"/>
    <property type="match status" value="1"/>
</dbReference>
<dbReference type="PANTHER" id="PTHR46663">
    <property type="entry name" value="DIGUANYLATE CYCLASE DGCT-RELATED"/>
    <property type="match status" value="1"/>
</dbReference>
<dbReference type="KEGG" id="vff:VITFI_CDS0825"/>
<dbReference type="Pfam" id="PF00672">
    <property type="entry name" value="HAMP"/>
    <property type="match status" value="1"/>
</dbReference>
<keyword evidence="1" id="KW-0812">Transmembrane</keyword>
<evidence type="ECO:0000259" key="2">
    <source>
        <dbReference type="PROSITE" id="PS50885"/>
    </source>
</evidence>
<dbReference type="InterPro" id="IPR003660">
    <property type="entry name" value="HAMP_dom"/>
</dbReference>
<dbReference type="CDD" id="cd01949">
    <property type="entry name" value="GGDEF"/>
    <property type="match status" value="1"/>
</dbReference>
<dbReference type="OrthoDB" id="8522032at2"/>
<feature type="transmembrane region" description="Helical" evidence="1">
    <location>
        <begin position="350"/>
        <end position="370"/>
    </location>
</feature>
<dbReference type="CDD" id="cd06225">
    <property type="entry name" value="HAMP"/>
    <property type="match status" value="1"/>
</dbReference>
<evidence type="ECO:0000259" key="3">
    <source>
        <dbReference type="PROSITE" id="PS50887"/>
    </source>
</evidence>
<feature type="domain" description="GGDEF" evidence="3">
    <location>
        <begin position="447"/>
        <end position="577"/>
    </location>
</feature>
<dbReference type="GO" id="GO:0007165">
    <property type="term" value="P:signal transduction"/>
    <property type="evidence" value="ECO:0007669"/>
    <property type="project" value="InterPro"/>
</dbReference>
<dbReference type="Proteomes" id="UP000199729">
    <property type="component" value="Chromosome"/>
</dbReference>
<evidence type="ECO:0000256" key="1">
    <source>
        <dbReference type="SAM" id="Phobius"/>
    </source>
</evidence>
<keyword evidence="5" id="KW-1185">Reference proteome</keyword>
<dbReference type="NCBIfam" id="TIGR00254">
    <property type="entry name" value="GGDEF"/>
    <property type="match status" value="1"/>
</dbReference>
<dbReference type="Gene3D" id="3.30.70.270">
    <property type="match status" value="1"/>
</dbReference>
<accession>A0A221KCS0</accession>
<dbReference type="PROSITE" id="PS50885">
    <property type="entry name" value="HAMP"/>
    <property type="match status" value="1"/>
</dbReference>
<dbReference type="InterPro" id="IPR052163">
    <property type="entry name" value="DGC-Regulatory_Protein"/>
</dbReference>
<reference evidence="4 5" key="1">
    <citation type="submission" date="2017-07" db="EMBL/GenBank/DDBJ databases">
        <title>Complete Genome Sequence of the cosmetic ferment Vitreoscilla filiformis (ATCC15551).</title>
        <authorList>
            <person name="Contreras S."/>
            <person name="Sagory-Zalkind P."/>
            <person name="Blanquart H."/>
            <person name="Iltis A."/>
            <person name="Morand S.C."/>
        </authorList>
    </citation>
    <scope>NUCLEOTIDE SEQUENCE [LARGE SCALE GENOMIC DNA]</scope>
    <source>
        <strain evidence="4 5">ATCC 15551</strain>
    </source>
</reference>